<dbReference type="AlphaFoldDB" id="B1XTA9"/>
<feature type="region of interest" description="Disordered" evidence="1">
    <location>
        <begin position="67"/>
        <end position="87"/>
    </location>
</feature>
<dbReference type="STRING" id="452638.Pnec_0293"/>
<accession>B1XTA9</accession>
<reference evidence="2" key="1">
    <citation type="submission" date="2008-03" db="EMBL/GenBank/DDBJ databases">
        <title>Complete sequence of Polynucleobacter necessarius STIR1.</title>
        <authorList>
            <consortium name="US DOE Joint Genome Institute"/>
            <person name="Copeland A."/>
            <person name="Lucas S."/>
            <person name="Lapidus A."/>
            <person name="Barry K."/>
            <person name="Detter J.C."/>
            <person name="Glavina del Rio T."/>
            <person name="Hammon N."/>
            <person name="Israni S."/>
            <person name="Dalin E."/>
            <person name="Tice H."/>
            <person name="Pitluck S."/>
            <person name="Chain P."/>
            <person name="Malfatti S."/>
            <person name="Shin M."/>
            <person name="Vergez L."/>
            <person name="Schmutz J."/>
            <person name="Larimer F."/>
            <person name="Land M."/>
            <person name="Hauser L."/>
            <person name="Kyrpides N."/>
            <person name="Kim E."/>
            <person name="Hahn M."/>
            <person name="Richardson P."/>
        </authorList>
    </citation>
    <scope>NUCLEOTIDE SEQUENCE [LARGE SCALE GENOMIC DNA]</scope>
    <source>
        <strain evidence="2">STIR1</strain>
    </source>
</reference>
<proteinExistence type="predicted"/>
<dbReference type="KEGG" id="pne:Pnec_0293"/>
<sequence length="87" mass="9589">MGSWMVSAHSYQKLALILGQQEGKRSQIRKEMDAYEIEIHSRAVISYQAGGVRNELAGVSGRNNTLRSTAKPAIKNKRATSSQANEI</sequence>
<name>B1XTA9_POLNS</name>
<dbReference type="EMBL" id="CP001010">
    <property type="protein sequence ID" value="ACB43586.1"/>
    <property type="molecule type" value="Genomic_DNA"/>
</dbReference>
<protein>
    <submittedName>
        <fullName evidence="2">Uncharacterized protein</fullName>
    </submittedName>
</protein>
<dbReference type="HOGENOM" id="CLU_2480702_0_0_4"/>
<organism evidence="2">
    <name type="scientific">Polynucleobacter necessarius subsp. necessarius (strain STIR1)</name>
    <dbReference type="NCBI Taxonomy" id="452638"/>
    <lineage>
        <taxon>Bacteria</taxon>
        <taxon>Pseudomonadati</taxon>
        <taxon>Pseudomonadota</taxon>
        <taxon>Betaproteobacteria</taxon>
        <taxon>Burkholderiales</taxon>
        <taxon>Burkholderiaceae</taxon>
        <taxon>Polynucleobacter</taxon>
    </lineage>
</organism>
<evidence type="ECO:0000313" key="2">
    <source>
        <dbReference type="EMBL" id="ACB43586.1"/>
    </source>
</evidence>
<gene>
    <name evidence="2" type="ordered locus">Pnec_0293</name>
</gene>
<evidence type="ECO:0000256" key="1">
    <source>
        <dbReference type="SAM" id="MobiDB-lite"/>
    </source>
</evidence>